<dbReference type="GO" id="GO:0031418">
    <property type="term" value="F:L-ascorbic acid binding"/>
    <property type="evidence" value="ECO:0007669"/>
    <property type="project" value="UniProtKB-KW"/>
</dbReference>
<evidence type="ECO:0000256" key="4">
    <source>
        <dbReference type="ARBA" id="ARBA00022964"/>
    </source>
</evidence>
<dbReference type="AlphaFoldDB" id="A0A931HDQ2"/>
<keyword evidence="3" id="KW-0847">Vitamin C</keyword>
<dbReference type="EMBL" id="JADZGI010000001">
    <property type="protein sequence ID" value="MBH0113511.1"/>
    <property type="molecule type" value="Genomic_DNA"/>
</dbReference>
<name>A0A931HDQ2_9SPHN</name>
<accession>A0A931HDQ2</accession>
<dbReference type="Pfam" id="PF13640">
    <property type="entry name" value="2OG-FeII_Oxy_3"/>
    <property type="match status" value="1"/>
</dbReference>
<gene>
    <name evidence="8" type="ORF">I5E68_11180</name>
</gene>
<organism evidence="8 9">
    <name type="scientific">Novosphingobium aureum</name>
    <dbReference type="NCBI Taxonomy" id="2792964"/>
    <lineage>
        <taxon>Bacteria</taxon>
        <taxon>Pseudomonadati</taxon>
        <taxon>Pseudomonadota</taxon>
        <taxon>Alphaproteobacteria</taxon>
        <taxon>Sphingomonadales</taxon>
        <taxon>Sphingomonadaceae</taxon>
        <taxon>Novosphingobium</taxon>
    </lineage>
</organism>
<comment type="caution">
    <text evidence="8">The sequence shown here is derived from an EMBL/GenBank/DDBJ whole genome shotgun (WGS) entry which is preliminary data.</text>
</comment>
<keyword evidence="4" id="KW-0223">Dioxygenase</keyword>
<dbReference type="Gene3D" id="2.60.120.620">
    <property type="entry name" value="q2cbj1_9rhob like domain"/>
    <property type="match status" value="1"/>
</dbReference>
<evidence type="ECO:0000259" key="7">
    <source>
        <dbReference type="PROSITE" id="PS51471"/>
    </source>
</evidence>
<keyword evidence="5" id="KW-0560">Oxidoreductase</keyword>
<evidence type="ECO:0000313" key="9">
    <source>
        <dbReference type="Proteomes" id="UP000617634"/>
    </source>
</evidence>
<sequence>MTSSAHPDREVLARLGAQVRARLATQPRAVRLEDERIELYVLEGFCDLQACAHLIGLIDDCASPSCLLEDEPRHAAYRTSYSSDIDQDDAQVRRLESRLCGLTGIAPSRSETAQGQRYHCGQYFEEHCDWFDTRSGYWEHESRCGGQRSWTAMLYLNAVEEGGTTDFTRIAFSVHPRPGALLLWNNALPDGSPNPYTMHAARPVLRGAKYVVTKWFRSHDWQ</sequence>
<feature type="domain" description="Fe2OG dioxygenase" evidence="7">
    <location>
        <begin position="109"/>
        <end position="218"/>
    </location>
</feature>
<evidence type="ECO:0000256" key="3">
    <source>
        <dbReference type="ARBA" id="ARBA00022896"/>
    </source>
</evidence>
<dbReference type="Proteomes" id="UP000617634">
    <property type="component" value="Unassembled WGS sequence"/>
</dbReference>
<keyword evidence="2" id="KW-0479">Metal-binding</keyword>
<dbReference type="InterPro" id="IPR006620">
    <property type="entry name" value="Pro_4_hyd_alph"/>
</dbReference>
<dbReference type="InterPro" id="IPR005123">
    <property type="entry name" value="Oxoglu/Fe-dep_dioxygenase_dom"/>
</dbReference>
<comment type="cofactor">
    <cofactor evidence="1">
        <name>L-ascorbate</name>
        <dbReference type="ChEBI" id="CHEBI:38290"/>
    </cofactor>
</comment>
<evidence type="ECO:0000313" key="8">
    <source>
        <dbReference type="EMBL" id="MBH0113511.1"/>
    </source>
</evidence>
<dbReference type="SMART" id="SM00702">
    <property type="entry name" value="P4Hc"/>
    <property type="match status" value="1"/>
</dbReference>
<protein>
    <submittedName>
        <fullName evidence="8">2OG-Fe(II) oxygenase</fullName>
    </submittedName>
</protein>
<proteinExistence type="predicted"/>
<dbReference type="RefSeq" id="WP_197163745.1">
    <property type="nucleotide sequence ID" value="NZ_JADZGI010000001.1"/>
</dbReference>
<dbReference type="InterPro" id="IPR045054">
    <property type="entry name" value="P4HA-like"/>
</dbReference>
<dbReference type="InterPro" id="IPR044862">
    <property type="entry name" value="Pro_4_hyd_alph_FE2OG_OXY"/>
</dbReference>
<keyword evidence="6" id="KW-0408">Iron</keyword>
<dbReference type="GO" id="GO:0004656">
    <property type="term" value="F:procollagen-proline 4-dioxygenase activity"/>
    <property type="evidence" value="ECO:0007669"/>
    <property type="project" value="TreeGrafter"/>
</dbReference>
<evidence type="ECO:0000256" key="6">
    <source>
        <dbReference type="ARBA" id="ARBA00023004"/>
    </source>
</evidence>
<dbReference type="PANTHER" id="PTHR10869:SF246">
    <property type="entry name" value="TRANSMEMBRANE PROLYL 4-HYDROXYLASE"/>
    <property type="match status" value="1"/>
</dbReference>
<evidence type="ECO:0000256" key="2">
    <source>
        <dbReference type="ARBA" id="ARBA00022723"/>
    </source>
</evidence>
<reference evidence="8" key="1">
    <citation type="submission" date="2020-11" db="EMBL/GenBank/DDBJ databases">
        <title>Novosphingobium aureum sp. nov., a marine bacterium isolated from sediment of a salt flat.</title>
        <authorList>
            <person name="Yoo Y."/>
            <person name="Kim J.-J."/>
        </authorList>
    </citation>
    <scope>NUCLEOTIDE SEQUENCE</scope>
    <source>
        <strain evidence="8">YJ-S2-02</strain>
    </source>
</reference>
<evidence type="ECO:0000256" key="5">
    <source>
        <dbReference type="ARBA" id="ARBA00023002"/>
    </source>
</evidence>
<evidence type="ECO:0000256" key="1">
    <source>
        <dbReference type="ARBA" id="ARBA00001961"/>
    </source>
</evidence>
<keyword evidence="9" id="KW-1185">Reference proteome</keyword>
<dbReference type="GO" id="GO:0005506">
    <property type="term" value="F:iron ion binding"/>
    <property type="evidence" value="ECO:0007669"/>
    <property type="project" value="InterPro"/>
</dbReference>
<dbReference type="PROSITE" id="PS51471">
    <property type="entry name" value="FE2OG_OXY"/>
    <property type="match status" value="1"/>
</dbReference>
<dbReference type="PANTHER" id="PTHR10869">
    <property type="entry name" value="PROLYL 4-HYDROXYLASE ALPHA SUBUNIT"/>
    <property type="match status" value="1"/>
</dbReference>